<evidence type="ECO:0000313" key="1">
    <source>
        <dbReference type="EMBL" id="GIX97160.1"/>
    </source>
</evidence>
<comment type="caution">
    <text evidence="1">The sequence shown here is derived from an EMBL/GenBank/DDBJ whole genome shotgun (WGS) entry which is preliminary data.</text>
</comment>
<dbReference type="Proteomes" id="UP001054945">
    <property type="component" value="Unassembled WGS sequence"/>
</dbReference>
<sequence>MSGGSSRLPLTPSASRLCALHSLLPHYQFQSLQCGPHEDPLRHGLHLFKSALPLIQSTRQDIPSISQASGALNHRWTFPAVDHCSAGKLSSRLNRNEKVVLTVTLYFFQMQTRFFQVYVRISVNADTNFKLYRKFECLIRMR</sequence>
<evidence type="ECO:0000313" key="2">
    <source>
        <dbReference type="Proteomes" id="UP001054945"/>
    </source>
</evidence>
<keyword evidence="2" id="KW-1185">Reference proteome</keyword>
<name>A0AAV4PMI0_CAEEX</name>
<gene>
    <name evidence="1" type="ORF">CEXT_762961</name>
</gene>
<dbReference type="EMBL" id="BPLR01004744">
    <property type="protein sequence ID" value="GIX97160.1"/>
    <property type="molecule type" value="Genomic_DNA"/>
</dbReference>
<organism evidence="1 2">
    <name type="scientific">Caerostris extrusa</name>
    <name type="common">Bark spider</name>
    <name type="synonym">Caerostris bankana</name>
    <dbReference type="NCBI Taxonomy" id="172846"/>
    <lineage>
        <taxon>Eukaryota</taxon>
        <taxon>Metazoa</taxon>
        <taxon>Ecdysozoa</taxon>
        <taxon>Arthropoda</taxon>
        <taxon>Chelicerata</taxon>
        <taxon>Arachnida</taxon>
        <taxon>Araneae</taxon>
        <taxon>Araneomorphae</taxon>
        <taxon>Entelegynae</taxon>
        <taxon>Araneoidea</taxon>
        <taxon>Araneidae</taxon>
        <taxon>Caerostris</taxon>
    </lineage>
</organism>
<dbReference type="AlphaFoldDB" id="A0AAV4PMI0"/>
<reference evidence="1 2" key="1">
    <citation type="submission" date="2021-06" db="EMBL/GenBank/DDBJ databases">
        <title>Caerostris extrusa draft genome.</title>
        <authorList>
            <person name="Kono N."/>
            <person name="Arakawa K."/>
        </authorList>
    </citation>
    <scope>NUCLEOTIDE SEQUENCE [LARGE SCALE GENOMIC DNA]</scope>
</reference>
<proteinExistence type="predicted"/>
<protein>
    <submittedName>
        <fullName evidence="1">Uncharacterized protein</fullName>
    </submittedName>
</protein>
<accession>A0AAV4PMI0</accession>